<reference evidence="2" key="1">
    <citation type="journal article" date="2015" name="ISME J.">
        <title>Draft Genome Sequence of Streptomyces incarnatus NRRL8089, which Produces the Nucleoside Antibiotic Sinefungin.</title>
        <authorList>
            <person name="Oshima K."/>
            <person name="Hattori M."/>
            <person name="Shimizu H."/>
            <person name="Fukuda K."/>
            <person name="Nemoto M."/>
            <person name="Inagaki K."/>
            <person name="Tamura T."/>
        </authorList>
    </citation>
    <scope>NUCLEOTIDE SEQUENCE</scope>
    <source>
        <strain evidence="2">FACHB-1375</strain>
    </source>
</reference>
<protein>
    <submittedName>
        <fullName evidence="2">Uncharacterized protein</fullName>
    </submittedName>
</protein>
<name>A0A926VB89_9CYAN</name>
<evidence type="ECO:0000313" key="2">
    <source>
        <dbReference type="EMBL" id="MBD2180628.1"/>
    </source>
</evidence>
<dbReference type="EMBL" id="JACJPW010000010">
    <property type="protein sequence ID" value="MBD2180628.1"/>
    <property type="molecule type" value="Genomic_DNA"/>
</dbReference>
<evidence type="ECO:0000256" key="1">
    <source>
        <dbReference type="SAM" id="MobiDB-lite"/>
    </source>
</evidence>
<proteinExistence type="predicted"/>
<reference evidence="2" key="2">
    <citation type="submission" date="2020-08" db="EMBL/GenBank/DDBJ databases">
        <authorList>
            <person name="Chen M."/>
            <person name="Teng W."/>
            <person name="Zhao L."/>
            <person name="Hu C."/>
            <person name="Zhou Y."/>
            <person name="Han B."/>
            <person name="Song L."/>
            <person name="Shu W."/>
        </authorList>
    </citation>
    <scope>NUCLEOTIDE SEQUENCE</scope>
    <source>
        <strain evidence="2">FACHB-1375</strain>
    </source>
</reference>
<dbReference type="Gene3D" id="3.40.50.300">
    <property type="entry name" value="P-loop containing nucleotide triphosphate hydrolases"/>
    <property type="match status" value="1"/>
</dbReference>
<dbReference type="Proteomes" id="UP000641646">
    <property type="component" value="Unassembled WGS sequence"/>
</dbReference>
<dbReference type="SUPFAM" id="SSF52540">
    <property type="entry name" value="P-loop containing nucleoside triphosphate hydrolases"/>
    <property type="match status" value="1"/>
</dbReference>
<dbReference type="InterPro" id="IPR027417">
    <property type="entry name" value="P-loop_NTPase"/>
</dbReference>
<dbReference type="RefSeq" id="WP_190463025.1">
    <property type="nucleotide sequence ID" value="NZ_JACJPW010000010.1"/>
</dbReference>
<keyword evidence="3" id="KW-1185">Reference proteome</keyword>
<accession>A0A926VB89</accession>
<sequence length="607" mass="68138">METNSLAPPHSSENAAIASSSAIGHPPQKAIAPETLQAAIAKLFNQGTPSEQIAQGLLATTPEYYQLGMNTLALLQFQANILQGVGASFEPYYTHIFDLLYQALLWNNPDKILEICATKCNRRDYAFCEVAVDYIEKNYEPSWYEQKALQNKLYQMYRSGASPEEIRAEVSGKNKKFRHIVEAVAEIAVQYPCHQTKSTSALAQFSPYCQSAKEIPLSFDIAQTDYSAPKLDLAESSNITGSPHISTEPISQPVKKPIEESVDYWTQDESASEEMETESVERSPSDPILEEFSDTILTDTFSNLPNYSRVVSVNPKAPLLLSQHEEKNLLFTVASLEISALIAAPSGTGKSTFSWAYIDKYYQLHPDATFYICCQKNDFWLGLRNIPGAVARPDYDEETGLWNFEPILEHIRRVNSFLNQRRLLHEEQRESLPKIVLFLDDYYSIWNTISGSKKYAAIKEFITESLANIITLGRELGIIAVILTQSFNLESLGLTDSNIRDNLAILIFGNVVKTLKGMQGNYNALYKIIRNPFVVGSDSARARMLNLLDKLVPVSMELQRPIAFSSIGDGEVMFLQDYRWSKDCRLSDEQLDAIAQRFGCARNASNN</sequence>
<dbReference type="AlphaFoldDB" id="A0A926VB89"/>
<gene>
    <name evidence="2" type="ORF">H6G03_05840</name>
</gene>
<feature type="region of interest" description="Disordered" evidence="1">
    <location>
        <begin position="265"/>
        <end position="285"/>
    </location>
</feature>
<evidence type="ECO:0000313" key="3">
    <source>
        <dbReference type="Proteomes" id="UP000641646"/>
    </source>
</evidence>
<comment type="caution">
    <text evidence="2">The sequence shown here is derived from an EMBL/GenBank/DDBJ whole genome shotgun (WGS) entry which is preliminary data.</text>
</comment>
<organism evidence="2 3">
    <name type="scientific">Aerosakkonema funiforme FACHB-1375</name>
    <dbReference type="NCBI Taxonomy" id="2949571"/>
    <lineage>
        <taxon>Bacteria</taxon>
        <taxon>Bacillati</taxon>
        <taxon>Cyanobacteriota</taxon>
        <taxon>Cyanophyceae</taxon>
        <taxon>Oscillatoriophycideae</taxon>
        <taxon>Aerosakkonematales</taxon>
        <taxon>Aerosakkonemataceae</taxon>
        <taxon>Aerosakkonema</taxon>
    </lineage>
</organism>